<dbReference type="EMBL" id="CP006650">
    <property type="protein sequence ID" value="AGT07503.1"/>
    <property type="molecule type" value="Genomic_DNA"/>
</dbReference>
<dbReference type="eggNOG" id="COG4448">
    <property type="taxonomic scope" value="Bacteria"/>
</dbReference>
<dbReference type="PATRIC" id="fig|1367847.3.peg.335"/>
<evidence type="ECO:0000313" key="1">
    <source>
        <dbReference type="EMBL" id="AGT07503.1"/>
    </source>
</evidence>
<dbReference type="GO" id="GO:0004067">
    <property type="term" value="F:asparaginase activity"/>
    <property type="evidence" value="ECO:0007669"/>
    <property type="project" value="UniProtKB-EC"/>
</dbReference>
<dbReference type="AlphaFoldDB" id="S5Y844"/>
<protein>
    <submittedName>
        <fullName evidence="1">L-asparaginase II</fullName>
        <ecNumber evidence="1">3.5.1.1</ecNumber>
    </submittedName>
</protein>
<dbReference type="Pfam" id="PF06089">
    <property type="entry name" value="Asparaginase_II"/>
    <property type="match status" value="1"/>
</dbReference>
<organism evidence="1 2">
    <name type="scientific">Paracoccus aminophilus JCM 7686</name>
    <dbReference type="NCBI Taxonomy" id="1367847"/>
    <lineage>
        <taxon>Bacteria</taxon>
        <taxon>Pseudomonadati</taxon>
        <taxon>Pseudomonadota</taxon>
        <taxon>Alphaproteobacteria</taxon>
        <taxon>Rhodobacterales</taxon>
        <taxon>Paracoccaceae</taxon>
        <taxon>Paracoccus</taxon>
    </lineage>
</organism>
<dbReference type="KEGG" id="pami:JCM7686_0394"/>
<accession>S5Y844</accession>
<gene>
    <name evidence="1" type="ORF">JCM7686_0394</name>
</gene>
<dbReference type="PANTHER" id="PTHR42110:SF1">
    <property type="entry name" value="L-ASPARAGINASE, PUTATIVE (AFU_ORTHOLOGUE AFUA_3G11890)-RELATED"/>
    <property type="match status" value="1"/>
</dbReference>
<name>S5Y844_PARAH</name>
<keyword evidence="1" id="KW-0378">Hydrolase</keyword>
<keyword evidence="2" id="KW-1185">Reference proteome</keyword>
<dbReference type="STRING" id="1367847.JCM7686_0394"/>
<reference evidence="1 2" key="1">
    <citation type="journal article" date="2014" name="BMC Genomics">
        <title>Architecture and functions of a multipartite genome of the methylotrophic bacterium Paracoccus aminophilus JCM 7686, containing primary and secondary chromids.</title>
        <authorList>
            <person name="Dziewit L."/>
            <person name="Czarnecki J."/>
            <person name="Wibberg D."/>
            <person name="Radlinska M."/>
            <person name="Mrozek P."/>
            <person name="Szymczak M."/>
            <person name="Schluter A."/>
            <person name="Puhler A."/>
            <person name="Bartosik D."/>
        </authorList>
    </citation>
    <scope>NUCLEOTIDE SEQUENCE [LARGE SCALE GENOMIC DNA]</scope>
    <source>
        <strain evidence="1">JCM 7686</strain>
    </source>
</reference>
<dbReference type="InterPro" id="IPR010349">
    <property type="entry name" value="Asparaginase_II"/>
</dbReference>
<proteinExistence type="predicted"/>
<dbReference type="EC" id="3.5.1.1" evidence="1"/>
<dbReference type="PANTHER" id="PTHR42110">
    <property type="entry name" value="L-ASPARAGINASE, PUTATIVE (AFU_ORTHOLOGUE AFUA_3G11890)-RELATED"/>
    <property type="match status" value="1"/>
</dbReference>
<dbReference type="Proteomes" id="UP000015480">
    <property type="component" value="Chromosome"/>
</dbReference>
<dbReference type="HOGENOM" id="CLU_062004_0_0_5"/>
<evidence type="ECO:0000313" key="2">
    <source>
        <dbReference type="Proteomes" id="UP000015480"/>
    </source>
</evidence>
<sequence length="378" mass="40210">MPGLLPISVYRTCFGLRWSFQPSGRRIAPIRRQTKALRAENRAIVRGKMTTKAAELIELWRGGLKESTHHGHIVISDAHGIVEAWGDPTAVIFPRSSCKMLQALPLMESGAADQAGLSSRELALACASHSGAAIHTEGVARWLGGLGLADGDLRCGVHMPRDPVENKRLTCSGEAPCQIHNNCSGKHAGFLTLNQHLKGGSEYVELDHPVQKAVRAAFEEMTGETAKGWGIDGCSAPNFACTIEGLSRAMARFATPGAGARGEAIRRLYDAMVAHPELVAGEGRACTELMRATAGRVAVKTGAEAVFVAAIPEMGLGIALKIIDGGTRGSEAAITALLVHLGLLDKAHPMAMKHLYAPHTNWRGKKTGEMRTAPGFPS</sequence>